<evidence type="ECO:0000313" key="3">
    <source>
        <dbReference type="Proteomes" id="UP000193411"/>
    </source>
</evidence>
<evidence type="ECO:0000256" key="1">
    <source>
        <dbReference type="SAM" id="MobiDB-lite"/>
    </source>
</evidence>
<accession>A0A1Y2HRV8</accession>
<sequence length="98" mass="10160">MPMSPSNLWPRTMRPCAMGPADPASTTKTCKPNHSSSLLGGLKGSVDAAFLMSACSPQSNSLPPFLVACTSTDVHPIEFPPHSPNLEVAAQGSTPLIA</sequence>
<dbReference type="Proteomes" id="UP000193411">
    <property type="component" value="Unassembled WGS sequence"/>
</dbReference>
<gene>
    <name evidence="2" type="ORF">BCR44DRAFT_1043830</name>
</gene>
<protein>
    <submittedName>
        <fullName evidence="2">Uncharacterized protein</fullName>
    </submittedName>
</protein>
<feature type="compositionally biased region" description="Polar residues" evidence="1">
    <location>
        <begin position="24"/>
        <end position="34"/>
    </location>
</feature>
<feature type="region of interest" description="Disordered" evidence="1">
    <location>
        <begin position="1"/>
        <end position="37"/>
    </location>
</feature>
<reference evidence="2 3" key="1">
    <citation type="submission" date="2016-07" db="EMBL/GenBank/DDBJ databases">
        <title>Pervasive Adenine N6-methylation of Active Genes in Fungi.</title>
        <authorList>
            <consortium name="DOE Joint Genome Institute"/>
            <person name="Mondo S.J."/>
            <person name="Dannebaum R.O."/>
            <person name="Kuo R.C."/>
            <person name="Labutti K."/>
            <person name="Haridas S."/>
            <person name="Kuo A."/>
            <person name="Salamov A."/>
            <person name="Ahrendt S.R."/>
            <person name="Lipzen A."/>
            <person name="Sullivan W."/>
            <person name="Andreopoulos W.B."/>
            <person name="Clum A."/>
            <person name="Lindquist E."/>
            <person name="Daum C."/>
            <person name="Ramamoorthy G.K."/>
            <person name="Gryganskyi A."/>
            <person name="Culley D."/>
            <person name="Magnuson J.K."/>
            <person name="James T.Y."/>
            <person name="O'Malley M.A."/>
            <person name="Stajich J.E."/>
            <person name="Spatafora J.W."/>
            <person name="Visel A."/>
            <person name="Grigoriev I.V."/>
        </authorList>
    </citation>
    <scope>NUCLEOTIDE SEQUENCE [LARGE SCALE GENOMIC DNA]</scope>
    <source>
        <strain evidence="2 3">PL171</strain>
    </source>
</reference>
<dbReference type="EMBL" id="MCFL01000013">
    <property type="protein sequence ID" value="ORZ37330.1"/>
    <property type="molecule type" value="Genomic_DNA"/>
</dbReference>
<proteinExistence type="predicted"/>
<dbReference type="AlphaFoldDB" id="A0A1Y2HRV8"/>
<name>A0A1Y2HRV8_9FUNG</name>
<evidence type="ECO:0000313" key="2">
    <source>
        <dbReference type="EMBL" id="ORZ37330.1"/>
    </source>
</evidence>
<organism evidence="2 3">
    <name type="scientific">Catenaria anguillulae PL171</name>
    <dbReference type="NCBI Taxonomy" id="765915"/>
    <lineage>
        <taxon>Eukaryota</taxon>
        <taxon>Fungi</taxon>
        <taxon>Fungi incertae sedis</taxon>
        <taxon>Blastocladiomycota</taxon>
        <taxon>Blastocladiomycetes</taxon>
        <taxon>Blastocladiales</taxon>
        <taxon>Catenariaceae</taxon>
        <taxon>Catenaria</taxon>
    </lineage>
</organism>
<keyword evidence="3" id="KW-1185">Reference proteome</keyword>
<comment type="caution">
    <text evidence="2">The sequence shown here is derived from an EMBL/GenBank/DDBJ whole genome shotgun (WGS) entry which is preliminary data.</text>
</comment>